<evidence type="ECO:0000313" key="2">
    <source>
        <dbReference type="Proteomes" id="UP001275084"/>
    </source>
</evidence>
<keyword evidence="2" id="KW-1185">Reference proteome</keyword>
<organism evidence="1 2">
    <name type="scientific">Lasiosphaeria hispida</name>
    <dbReference type="NCBI Taxonomy" id="260671"/>
    <lineage>
        <taxon>Eukaryota</taxon>
        <taxon>Fungi</taxon>
        <taxon>Dikarya</taxon>
        <taxon>Ascomycota</taxon>
        <taxon>Pezizomycotina</taxon>
        <taxon>Sordariomycetes</taxon>
        <taxon>Sordariomycetidae</taxon>
        <taxon>Sordariales</taxon>
        <taxon>Lasiosphaeriaceae</taxon>
        <taxon>Lasiosphaeria</taxon>
    </lineage>
</organism>
<reference evidence="1" key="1">
    <citation type="journal article" date="2023" name="Mol. Phylogenet. Evol.">
        <title>Genome-scale phylogeny and comparative genomics of the fungal order Sordariales.</title>
        <authorList>
            <person name="Hensen N."/>
            <person name="Bonometti L."/>
            <person name="Westerberg I."/>
            <person name="Brannstrom I.O."/>
            <person name="Guillou S."/>
            <person name="Cros-Aarteil S."/>
            <person name="Calhoun S."/>
            <person name="Haridas S."/>
            <person name="Kuo A."/>
            <person name="Mondo S."/>
            <person name="Pangilinan J."/>
            <person name="Riley R."/>
            <person name="LaButti K."/>
            <person name="Andreopoulos B."/>
            <person name="Lipzen A."/>
            <person name="Chen C."/>
            <person name="Yan M."/>
            <person name="Daum C."/>
            <person name="Ng V."/>
            <person name="Clum A."/>
            <person name="Steindorff A."/>
            <person name="Ohm R.A."/>
            <person name="Martin F."/>
            <person name="Silar P."/>
            <person name="Natvig D.O."/>
            <person name="Lalanne C."/>
            <person name="Gautier V."/>
            <person name="Ament-Velasquez S.L."/>
            <person name="Kruys A."/>
            <person name="Hutchinson M.I."/>
            <person name="Powell A.J."/>
            <person name="Barry K."/>
            <person name="Miller A.N."/>
            <person name="Grigoriev I.V."/>
            <person name="Debuchy R."/>
            <person name="Gladieux P."/>
            <person name="Hiltunen Thoren M."/>
            <person name="Johannesson H."/>
        </authorList>
    </citation>
    <scope>NUCLEOTIDE SEQUENCE</scope>
    <source>
        <strain evidence="1">CBS 955.72</strain>
    </source>
</reference>
<sequence length="80" mass="9035">MLMDRARGLSSLWIGATLINAHHLPKQARYLLRADLNATAWSGTVHSFIQEPVTTPLATRRFVSRADERRLLFLGSAEFN</sequence>
<dbReference type="Proteomes" id="UP001275084">
    <property type="component" value="Unassembled WGS sequence"/>
</dbReference>
<comment type="caution">
    <text evidence="1">The sequence shown here is derived from an EMBL/GenBank/DDBJ whole genome shotgun (WGS) entry which is preliminary data.</text>
</comment>
<evidence type="ECO:0000313" key="1">
    <source>
        <dbReference type="EMBL" id="KAK3353949.1"/>
    </source>
</evidence>
<accession>A0AAJ0MF76</accession>
<protein>
    <submittedName>
        <fullName evidence="1">Uncharacterized protein</fullName>
    </submittedName>
</protein>
<dbReference type="EMBL" id="JAUIQD010000004">
    <property type="protein sequence ID" value="KAK3353949.1"/>
    <property type="molecule type" value="Genomic_DNA"/>
</dbReference>
<dbReference type="AlphaFoldDB" id="A0AAJ0MF76"/>
<proteinExistence type="predicted"/>
<gene>
    <name evidence="1" type="ORF">B0T25DRAFT_223307</name>
</gene>
<reference evidence="1" key="2">
    <citation type="submission" date="2023-06" db="EMBL/GenBank/DDBJ databases">
        <authorList>
            <consortium name="Lawrence Berkeley National Laboratory"/>
            <person name="Haridas S."/>
            <person name="Hensen N."/>
            <person name="Bonometti L."/>
            <person name="Westerberg I."/>
            <person name="Brannstrom I.O."/>
            <person name="Guillou S."/>
            <person name="Cros-Aarteil S."/>
            <person name="Calhoun S."/>
            <person name="Kuo A."/>
            <person name="Mondo S."/>
            <person name="Pangilinan J."/>
            <person name="Riley R."/>
            <person name="Labutti K."/>
            <person name="Andreopoulos B."/>
            <person name="Lipzen A."/>
            <person name="Chen C."/>
            <person name="Yanf M."/>
            <person name="Daum C."/>
            <person name="Ng V."/>
            <person name="Clum A."/>
            <person name="Steindorff A."/>
            <person name="Ohm R."/>
            <person name="Martin F."/>
            <person name="Silar P."/>
            <person name="Natvig D."/>
            <person name="Lalanne C."/>
            <person name="Gautier V."/>
            <person name="Ament-Velasquez S.L."/>
            <person name="Kruys A."/>
            <person name="Hutchinson M.I."/>
            <person name="Powell A.J."/>
            <person name="Barry K."/>
            <person name="Miller A.N."/>
            <person name="Grigoriev I.V."/>
            <person name="Debuchy R."/>
            <person name="Gladieux P."/>
            <person name="Thoren M.H."/>
            <person name="Johannesson H."/>
        </authorList>
    </citation>
    <scope>NUCLEOTIDE SEQUENCE</scope>
    <source>
        <strain evidence="1">CBS 955.72</strain>
    </source>
</reference>
<name>A0AAJ0MF76_9PEZI</name>